<dbReference type="EMBL" id="WTPW01001660">
    <property type="protein sequence ID" value="KAF0424024.1"/>
    <property type="molecule type" value="Genomic_DNA"/>
</dbReference>
<dbReference type="Proteomes" id="UP000439903">
    <property type="component" value="Unassembled WGS sequence"/>
</dbReference>
<name>A0A8H3X814_GIGMA</name>
<comment type="caution">
    <text evidence="1">The sequence shown here is derived from an EMBL/GenBank/DDBJ whole genome shotgun (WGS) entry which is preliminary data.</text>
</comment>
<dbReference type="AlphaFoldDB" id="A0A8H3X814"/>
<keyword evidence="2" id="KW-1185">Reference proteome</keyword>
<sequence>MIESGIRHADASGIALNLVMSRSEVETIREIAHQILQDNLSASDIKAEAHTLANSASNANASSSRLFQLQRELRSLNASSEVIEVTKFPDIT</sequence>
<organism evidence="1 2">
    <name type="scientific">Gigaspora margarita</name>
    <dbReference type="NCBI Taxonomy" id="4874"/>
    <lineage>
        <taxon>Eukaryota</taxon>
        <taxon>Fungi</taxon>
        <taxon>Fungi incertae sedis</taxon>
        <taxon>Mucoromycota</taxon>
        <taxon>Glomeromycotina</taxon>
        <taxon>Glomeromycetes</taxon>
        <taxon>Diversisporales</taxon>
        <taxon>Gigasporaceae</taxon>
        <taxon>Gigaspora</taxon>
    </lineage>
</organism>
<proteinExistence type="predicted"/>
<evidence type="ECO:0000313" key="1">
    <source>
        <dbReference type="EMBL" id="KAF0424024.1"/>
    </source>
</evidence>
<evidence type="ECO:0000313" key="2">
    <source>
        <dbReference type="Proteomes" id="UP000439903"/>
    </source>
</evidence>
<reference evidence="1 2" key="1">
    <citation type="journal article" date="2019" name="Environ. Microbiol.">
        <title>At the nexus of three kingdoms: the genome of the mycorrhizal fungus Gigaspora margarita provides insights into plant, endobacterial and fungal interactions.</title>
        <authorList>
            <person name="Venice F."/>
            <person name="Ghignone S."/>
            <person name="Salvioli di Fossalunga A."/>
            <person name="Amselem J."/>
            <person name="Novero M."/>
            <person name="Xianan X."/>
            <person name="Sedzielewska Toro K."/>
            <person name="Morin E."/>
            <person name="Lipzen A."/>
            <person name="Grigoriev I.V."/>
            <person name="Henrissat B."/>
            <person name="Martin F.M."/>
            <person name="Bonfante P."/>
        </authorList>
    </citation>
    <scope>NUCLEOTIDE SEQUENCE [LARGE SCALE GENOMIC DNA]</scope>
    <source>
        <strain evidence="1 2">BEG34</strain>
    </source>
</reference>
<protein>
    <submittedName>
        <fullName evidence="1">Uncharacterized protein</fullName>
    </submittedName>
</protein>
<gene>
    <name evidence="1" type="ORF">F8M41_006670</name>
</gene>
<accession>A0A8H3X814</accession>